<evidence type="ECO:0000313" key="2">
    <source>
        <dbReference type="Proteomes" id="UP000317835"/>
    </source>
</evidence>
<accession>A0A518HBF2</accession>
<reference evidence="1 2" key="1">
    <citation type="submission" date="2019-02" db="EMBL/GenBank/DDBJ databases">
        <title>Deep-cultivation of Planctomycetes and their phenomic and genomic characterization uncovers novel biology.</title>
        <authorList>
            <person name="Wiegand S."/>
            <person name="Jogler M."/>
            <person name="Boedeker C."/>
            <person name="Pinto D."/>
            <person name="Vollmers J."/>
            <person name="Rivas-Marin E."/>
            <person name="Kohn T."/>
            <person name="Peeters S.H."/>
            <person name="Heuer A."/>
            <person name="Rast P."/>
            <person name="Oberbeckmann S."/>
            <person name="Bunk B."/>
            <person name="Jeske O."/>
            <person name="Meyerdierks A."/>
            <person name="Storesund J.E."/>
            <person name="Kallscheuer N."/>
            <person name="Luecker S."/>
            <person name="Lage O.M."/>
            <person name="Pohl T."/>
            <person name="Merkel B.J."/>
            <person name="Hornburger P."/>
            <person name="Mueller R.-W."/>
            <person name="Bruemmer F."/>
            <person name="Labrenz M."/>
            <person name="Spormann A.M."/>
            <person name="Op den Camp H."/>
            <person name="Overmann J."/>
            <person name="Amann R."/>
            <person name="Jetten M.S.M."/>
            <person name="Mascher T."/>
            <person name="Medema M.H."/>
            <person name="Devos D.P."/>
            <person name="Kaster A.-K."/>
            <person name="Ovreas L."/>
            <person name="Rohde M."/>
            <person name="Galperin M.Y."/>
            <person name="Jogler C."/>
        </authorList>
    </citation>
    <scope>NUCLEOTIDE SEQUENCE [LARGE SCALE GENOMIC DNA]</scope>
    <source>
        <strain evidence="1 2">ElP</strain>
    </source>
</reference>
<organism evidence="1 2">
    <name type="scientific">Tautonia plasticadhaerens</name>
    <dbReference type="NCBI Taxonomy" id="2527974"/>
    <lineage>
        <taxon>Bacteria</taxon>
        <taxon>Pseudomonadati</taxon>
        <taxon>Planctomycetota</taxon>
        <taxon>Planctomycetia</taxon>
        <taxon>Isosphaerales</taxon>
        <taxon>Isosphaeraceae</taxon>
        <taxon>Tautonia</taxon>
    </lineage>
</organism>
<dbReference type="AlphaFoldDB" id="A0A518HBF2"/>
<dbReference type="EMBL" id="CP036426">
    <property type="protein sequence ID" value="QDV38184.1"/>
    <property type="molecule type" value="Genomic_DNA"/>
</dbReference>
<evidence type="ECO:0000313" key="1">
    <source>
        <dbReference type="EMBL" id="QDV38184.1"/>
    </source>
</evidence>
<gene>
    <name evidence="1" type="ORF">ElP_61350</name>
</gene>
<sequence>MTRGEKRSVRPLAAQGFGPARGTGAGPLIECWPAGIAGRIGSVALRDQAPVRVARRYSRFMTLMFWVLIPFGQTASHSW</sequence>
<dbReference type="Proteomes" id="UP000317835">
    <property type="component" value="Chromosome"/>
</dbReference>
<proteinExistence type="predicted"/>
<dbReference type="KEGG" id="tpla:ElP_61350"/>
<name>A0A518HBF2_9BACT</name>
<protein>
    <submittedName>
        <fullName evidence="1">Uncharacterized protein</fullName>
    </submittedName>
</protein>
<keyword evidence="2" id="KW-1185">Reference proteome</keyword>